<comment type="caution">
    <text evidence="3">The sequence shown here is derived from an EMBL/GenBank/DDBJ whole genome shotgun (WGS) entry which is preliminary data.</text>
</comment>
<evidence type="ECO:0000313" key="4">
    <source>
        <dbReference type="Proteomes" id="UP001501727"/>
    </source>
</evidence>
<dbReference type="RefSeq" id="WP_344759051.1">
    <property type="nucleotide sequence ID" value="NZ_BAAAZU010000004.1"/>
</dbReference>
<dbReference type="Pfam" id="PF14559">
    <property type="entry name" value="TPR_19"/>
    <property type="match status" value="1"/>
</dbReference>
<keyword evidence="1" id="KW-0808">Transferase</keyword>
<dbReference type="SUPFAM" id="SSF52540">
    <property type="entry name" value="P-loop containing nucleoside triphosphate hydrolases"/>
    <property type="match status" value="1"/>
</dbReference>
<dbReference type="Proteomes" id="UP001501727">
    <property type="component" value="Unassembled WGS sequence"/>
</dbReference>
<gene>
    <name evidence="3" type="ORF">GCM10022229_12060</name>
</gene>
<dbReference type="InterPro" id="IPR011990">
    <property type="entry name" value="TPR-like_helical_dom_sf"/>
</dbReference>
<proteinExistence type="predicted"/>
<dbReference type="EMBL" id="BAAAZU010000004">
    <property type="protein sequence ID" value="GAA3920008.1"/>
    <property type="molecule type" value="Genomic_DNA"/>
</dbReference>
<sequence>MNLASTPPATSAGPVLHRKIARGSELLRKGQIAEAVELAQSIAAAYPDQPQALAFAAEACRLKGDLPAALAWIDKAIAAGGDPQHKIKRAWLLSRMYRRDEIPAFAAQIEKDAGNDALVLWQLGKLHYHHNRLRDAIGLYERALAIRGDHPGWRYDLAIARFYSGDFDGAGRELDKVLSATPESGAVLYLRSTLRKQRADNNNVADLEARLEAGFRNPDDKAAALYALAKELEDLGEYGKAFSTLEAGARTKRGTLRYDADQFFETLREIRSMQDADALAAPAGGHEEEGAIFIVGMPRTGTTLTQRLLLQSGKVKDAGELTDFGYLLTLAVREQQEADPSLSPVAATLRLDFAGLGRQYMRAARQMADGSPMFIDKMPVNYMYCGVIHKALPNARIIHLVRDPLDSCYAIFKTLFFNAYDFSYDLDELGEYYIAYHRTMQHWREVMPGAILDVRYEDLVTDTEAQARRIYDWCGLEWTPRALEVPDSRMAFATASAVQVREPVHARSVNSSRRHADALAPLAEKLAAAGVLES</sequence>
<feature type="repeat" description="TPR" evidence="2">
    <location>
        <begin position="117"/>
        <end position="150"/>
    </location>
</feature>
<keyword evidence="2" id="KW-0802">TPR repeat</keyword>
<dbReference type="SUPFAM" id="SSF48452">
    <property type="entry name" value="TPR-like"/>
    <property type="match status" value="1"/>
</dbReference>
<dbReference type="PROSITE" id="PS50005">
    <property type="entry name" value="TPR"/>
    <property type="match status" value="1"/>
</dbReference>
<protein>
    <submittedName>
        <fullName evidence="3">Tetratricopeptide repeat-containing sulfotransferase family protein</fullName>
    </submittedName>
</protein>
<dbReference type="InterPro" id="IPR026634">
    <property type="entry name" value="TPST-like"/>
</dbReference>
<keyword evidence="4" id="KW-1185">Reference proteome</keyword>
<dbReference type="SMART" id="SM00028">
    <property type="entry name" value="TPR"/>
    <property type="match status" value="3"/>
</dbReference>
<evidence type="ECO:0000256" key="1">
    <source>
        <dbReference type="ARBA" id="ARBA00022679"/>
    </source>
</evidence>
<dbReference type="InterPro" id="IPR019734">
    <property type="entry name" value="TPR_rpt"/>
</dbReference>
<dbReference type="PANTHER" id="PTHR12788:SF10">
    <property type="entry name" value="PROTEIN-TYROSINE SULFOTRANSFERASE"/>
    <property type="match status" value="1"/>
</dbReference>
<name>A0ABP7MCU9_9GAMM</name>
<evidence type="ECO:0000256" key="2">
    <source>
        <dbReference type="PROSITE-ProRule" id="PRU00339"/>
    </source>
</evidence>
<dbReference type="PANTHER" id="PTHR12788">
    <property type="entry name" value="PROTEIN-TYROSINE SULFOTRANSFERASE 2"/>
    <property type="match status" value="1"/>
</dbReference>
<dbReference type="Gene3D" id="3.40.50.300">
    <property type="entry name" value="P-loop containing nucleotide triphosphate hydrolases"/>
    <property type="match status" value="1"/>
</dbReference>
<reference evidence="4" key="1">
    <citation type="journal article" date="2019" name="Int. J. Syst. Evol. Microbiol.">
        <title>The Global Catalogue of Microorganisms (GCM) 10K type strain sequencing project: providing services to taxonomists for standard genome sequencing and annotation.</title>
        <authorList>
            <consortium name="The Broad Institute Genomics Platform"/>
            <consortium name="The Broad Institute Genome Sequencing Center for Infectious Disease"/>
            <person name="Wu L."/>
            <person name="Ma J."/>
        </authorList>
    </citation>
    <scope>NUCLEOTIDE SEQUENCE [LARGE SCALE GENOMIC DNA]</scope>
    <source>
        <strain evidence="4">JCM 16916</strain>
    </source>
</reference>
<evidence type="ECO:0000313" key="3">
    <source>
        <dbReference type="EMBL" id="GAA3920008.1"/>
    </source>
</evidence>
<dbReference type="Pfam" id="PF13469">
    <property type="entry name" value="Sulfotransfer_3"/>
    <property type="match status" value="1"/>
</dbReference>
<accession>A0ABP7MCU9</accession>
<organism evidence="3 4">
    <name type="scientific">Luteimonas lutimaris</name>
    <dbReference type="NCBI Taxonomy" id="698645"/>
    <lineage>
        <taxon>Bacteria</taxon>
        <taxon>Pseudomonadati</taxon>
        <taxon>Pseudomonadota</taxon>
        <taxon>Gammaproteobacteria</taxon>
        <taxon>Lysobacterales</taxon>
        <taxon>Lysobacteraceae</taxon>
        <taxon>Luteimonas</taxon>
    </lineage>
</organism>
<dbReference type="Gene3D" id="1.25.40.10">
    <property type="entry name" value="Tetratricopeptide repeat domain"/>
    <property type="match status" value="1"/>
</dbReference>
<dbReference type="InterPro" id="IPR027417">
    <property type="entry name" value="P-loop_NTPase"/>
</dbReference>
<dbReference type="Pfam" id="PF13432">
    <property type="entry name" value="TPR_16"/>
    <property type="match status" value="1"/>
</dbReference>